<accession>A0A7X0J9W0</accession>
<evidence type="ECO:0000256" key="1">
    <source>
        <dbReference type="SAM" id="MobiDB-lite"/>
    </source>
</evidence>
<organism evidence="2 3">
    <name type="scientific">Sphingomonas endophytica</name>
    <dbReference type="NCBI Taxonomy" id="869719"/>
    <lineage>
        <taxon>Bacteria</taxon>
        <taxon>Pseudomonadati</taxon>
        <taxon>Pseudomonadota</taxon>
        <taxon>Alphaproteobacteria</taxon>
        <taxon>Sphingomonadales</taxon>
        <taxon>Sphingomonadaceae</taxon>
        <taxon>Sphingomonas</taxon>
    </lineage>
</organism>
<dbReference type="Pfam" id="PF09939">
    <property type="entry name" value="DUF2171"/>
    <property type="match status" value="1"/>
</dbReference>
<dbReference type="InterPro" id="IPR047800">
    <property type="entry name" value="SWFGD_dom"/>
</dbReference>
<dbReference type="RefSeq" id="WP_184503837.1">
    <property type="nucleotide sequence ID" value="NZ_JACHBT010000001.1"/>
</dbReference>
<evidence type="ECO:0000313" key="3">
    <source>
        <dbReference type="Proteomes" id="UP000522313"/>
    </source>
</evidence>
<name>A0A7X0J9W0_9SPHN</name>
<evidence type="ECO:0008006" key="4">
    <source>
        <dbReference type="Google" id="ProtNLM"/>
    </source>
</evidence>
<feature type="region of interest" description="Disordered" evidence="1">
    <location>
        <begin position="226"/>
        <end position="256"/>
    </location>
</feature>
<feature type="compositionally biased region" description="Low complexity" evidence="1">
    <location>
        <begin position="34"/>
        <end position="43"/>
    </location>
</feature>
<feature type="compositionally biased region" description="Low complexity" evidence="1">
    <location>
        <begin position="391"/>
        <end position="437"/>
    </location>
</feature>
<reference evidence="2 3" key="1">
    <citation type="submission" date="2020-08" db="EMBL/GenBank/DDBJ databases">
        <title>The Agave Microbiome: Exploring the role of microbial communities in plant adaptations to desert environments.</title>
        <authorList>
            <person name="Partida-Martinez L.P."/>
        </authorList>
    </citation>
    <scope>NUCLEOTIDE SEQUENCE [LARGE SCALE GENOMIC DNA]</scope>
    <source>
        <strain evidence="2 3">AS3.13</strain>
    </source>
</reference>
<feature type="compositionally biased region" description="Basic and acidic residues" evidence="1">
    <location>
        <begin position="362"/>
        <end position="373"/>
    </location>
</feature>
<gene>
    <name evidence="2" type="ORF">F4693_000283</name>
</gene>
<feature type="compositionally biased region" description="Basic and acidic residues" evidence="1">
    <location>
        <begin position="164"/>
        <end position="182"/>
    </location>
</feature>
<evidence type="ECO:0000313" key="2">
    <source>
        <dbReference type="EMBL" id="MBB6503334.1"/>
    </source>
</evidence>
<dbReference type="EMBL" id="JACHBT010000001">
    <property type="protein sequence ID" value="MBB6503334.1"/>
    <property type="molecule type" value="Genomic_DNA"/>
</dbReference>
<comment type="caution">
    <text evidence="2">The sequence shown here is derived from an EMBL/GenBank/DDBJ whole genome shotgun (WGS) entry which is preliminary data.</text>
</comment>
<feature type="region of interest" description="Disordered" evidence="1">
    <location>
        <begin position="1"/>
        <end position="205"/>
    </location>
</feature>
<feature type="compositionally biased region" description="Basic and acidic residues" evidence="1">
    <location>
        <begin position="49"/>
        <end position="81"/>
    </location>
</feature>
<dbReference type="AlphaFoldDB" id="A0A7X0J9W0"/>
<protein>
    <recommendedName>
        <fullName evidence="4">SWFGD domain-containing protein</fullName>
    </recommendedName>
</protein>
<feature type="region of interest" description="Disordered" evidence="1">
    <location>
        <begin position="362"/>
        <end position="450"/>
    </location>
</feature>
<dbReference type="Proteomes" id="UP000522313">
    <property type="component" value="Unassembled WGS sequence"/>
</dbReference>
<sequence length="450" mass="50417">MGYERYPRGTDPKRDYYGRSETQDYGRDYGSGRSGSYSSARDYQAAGYSDRDRDDDRDSRGGYGQQDDHSQRSYGRGDDGQRGGYGRDSYGQGNYGQREGYVRQQGGFGSYDRDREDRGMFGSQRSDNRDRYSERSGGGYGQQRYGQSSGYGQGGENHGSYGSDGRRFTDVGSHRHDDDDNYRGGAQGRHRDRGANYGRQPQGYDYDDRGFFARAGDEVRSWFGDEDAERRREADSRYDERYYQQQGRSDRDGDYHNWRSGQIAALDRDYDEYRQENRSRFENEFSTFRSERQTQRASLDKVQEHFEVVGSDGSHVGTVDKVRGDRILLTKNDVDAGGQHHSIPSRWIKSVEDKKVTLSKTAEEAKQHWRNEESNQAMFGYGDRTIDRDQSQGTTGTSSTTQGGATATGSTTTGSTATGSTATGSTNTGGSTGTTGQKDTNLGSSFSGTY</sequence>
<reference evidence="2 3" key="2">
    <citation type="submission" date="2020-08" db="EMBL/GenBank/DDBJ databases">
        <authorList>
            <person name="Partida-Martinez L."/>
            <person name="Huntemann M."/>
            <person name="Clum A."/>
            <person name="Wang J."/>
            <person name="Palaniappan K."/>
            <person name="Ritter S."/>
            <person name="Chen I.-M."/>
            <person name="Stamatis D."/>
            <person name="Reddy T."/>
            <person name="O'Malley R."/>
            <person name="Daum C."/>
            <person name="Shapiro N."/>
            <person name="Ivanova N."/>
            <person name="Kyrpides N."/>
            <person name="Woyke T."/>
        </authorList>
    </citation>
    <scope>NUCLEOTIDE SEQUENCE [LARGE SCALE GENOMIC DNA]</scope>
    <source>
        <strain evidence="2 3">AS3.13</strain>
    </source>
</reference>
<feature type="compositionally biased region" description="Basic and acidic residues" evidence="1">
    <location>
        <begin position="1"/>
        <end position="27"/>
    </location>
</feature>
<feature type="compositionally biased region" description="Polar residues" evidence="1">
    <location>
        <begin position="438"/>
        <end position="450"/>
    </location>
</feature>
<dbReference type="InterPro" id="IPR018684">
    <property type="entry name" value="DUF2171"/>
</dbReference>
<dbReference type="NCBIfam" id="NF033157">
    <property type="entry name" value="SWFGD_domain"/>
    <property type="match status" value="1"/>
</dbReference>
<proteinExistence type="predicted"/>
<feature type="compositionally biased region" description="Basic and acidic residues" evidence="1">
    <location>
        <begin position="228"/>
        <end position="256"/>
    </location>
</feature>